<keyword evidence="5 9" id="KW-0653">Protein transport</keyword>
<evidence type="ECO:0000256" key="2">
    <source>
        <dbReference type="ARBA" id="ARBA00022448"/>
    </source>
</evidence>
<sequence length="71" mass="7751">MVITNIFAFIGGLGGTEVVLILFAILLLFGAKRIPELARGLGRGIREFKDATKEIKSDIESSVKDDRSNTK</sequence>
<dbReference type="STRING" id="1317125.SAMN05444128_3432"/>
<evidence type="ECO:0000313" key="11">
    <source>
        <dbReference type="Proteomes" id="UP000187181"/>
    </source>
</evidence>
<proteinExistence type="inferred from homology"/>
<dbReference type="PANTHER" id="PTHR42982:SF1">
    <property type="entry name" value="SEC-INDEPENDENT PROTEIN TRANSLOCASE PROTEIN TATA"/>
    <property type="match status" value="1"/>
</dbReference>
<dbReference type="GO" id="GO:0033281">
    <property type="term" value="C:TAT protein transport complex"/>
    <property type="evidence" value="ECO:0007669"/>
    <property type="project" value="UniProtKB-UniRule"/>
</dbReference>
<evidence type="ECO:0000256" key="6">
    <source>
        <dbReference type="ARBA" id="ARBA00022989"/>
    </source>
</evidence>
<dbReference type="AlphaFoldDB" id="A0A1R3XQM4"/>
<protein>
    <recommendedName>
        <fullName evidence="9">Sec-independent protein translocase protein TatA</fullName>
    </recommendedName>
</protein>
<dbReference type="RefSeq" id="WP_076671398.1">
    <property type="nucleotide sequence ID" value="NZ_FTPP01000004.1"/>
</dbReference>
<name>A0A1R3XQM4_9BACT</name>
<keyword evidence="4 9" id="KW-0812">Transmembrane</keyword>
<dbReference type="GO" id="GO:0043953">
    <property type="term" value="P:protein transport by the Tat complex"/>
    <property type="evidence" value="ECO:0007669"/>
    <property type="project" value="UniProtKB-UniRule"/>
</dbReference>
<dbReference type="HAMAP" id="MF_00236">
    <property type="entry name" value="TatA_E"/>
    <property type="match status" value="1"/>
</dbReference>
<evidence type="ECO:0000256" key="4">
    <source>
        <dbReference type="ARBA" id="ARBA00022692"/>
    </source>
</evidence>
<comment type="function">
    <text evidence="9">Part of the twin-arginine translocation (Tat) system that transports large folded proteins containing a characteristic twin-arginine motif in their signal peptide across membranes. TatA could form the protein-conducting channel of the Tat system.</text>
</comment>
<keyword evidence="8 9" id="KW-0472">Membrane</keyword>
<comment type="subunit">
    <text evidence="9">Forms a complex with TatC.</text>
</comment>
<dbReference type="Pfam" id="PF02416">
    <property type="entry name" value="TatA_B_E"/>
    <property type="match status" value="1"/>
</dbReference>
<keyword evidence="11" id="KW-1185">Reference proteome</keyword>
<reference evidence="11" key="1">
    <citation type="submission" date="2017-01" db="EMBL/GenBank/DDBJ databases">
        <authorList>
            <person name="Varghese N."/>
            <person name="Submissions S."/>
        </authorList>
    </citation>
    <scope>NUCLEOTIDE SEQUENCE [LARGE SCALE GENOMIC DNA]</scope>
    <source>
        <strain evidence="11">LP100</strain>
    </source>
</reference>
<evidence type="ECO:0000256" key="7">
    <source>
        <dbReference type="ARBA" id="ARBA00023010"/>
    </source>
</evidence>
<dbReference type="PANTHER" id="PTHR42982">
    <property type="entry name" value="SEC-INDEPENDENT PROTEIN TRANSLOCASE PROTEIN TATA"/>
    <property type="match status" value="1"/>
</dbReference>
<dbReference type="OrthoDB" id="9812812at2"/>
<gene>
    <name evidence="9" type="primary">tatA</name>
    <name evidence="10" type="ORF">SAMN05444128_3432</name>
</gene>
<dbReference type="InterPro" id="IPR003369">
    <property type="entry name" value="TatA/B/E"/>
</dbReference>
<dbReference type="NCBIfam" id="TIGR01411">
    <property type="entry name" value="tatAE"/>
    <property type="match status" value="1"/>
</dbReference>
<keyword evidence="3 9" id="KW-1003">Cell membrane</keyword>
<keyword evidence="2 9" id="KW-0813">Transport</keyword>
<evidence type="ECO:0000256" key="3">
    <source>
        <dbReference type="ARBA" id="ARBA00022475"/>
    </source>
</evidence>
<dbReference type="Proteomes" id="UP000187181">
    <property type="component" value="Unassembled WGS sequence"/>
</dbReference>
<evidence type="ECO:0000256" key="8">
    <source>
        <dbReference type="ARBA" id="ARBA00023136"/>
    </source>
</evidence>
<organism evidence="10 11">
    <name type="scientific">Pontibacter indicus</name>
    <dbReference type="NCBI Taxonomy" id="1317125"/>
    <lineage>
        <taxon>Bacteria</taxon>
        <taxon>Pseudomonadati</taxon>
        <taxon>Bacteroidota</taxon>
        <taxon>Cytophagia</taxon>
        <taxon>Cytophagales</taxon>
        <taxon>Hymenobacteraceae</taxon>
        <taxon>Pontibacter</taxon>
    </lineage>
</organism>
<comment type="subcellular location">
    <subcellularLocation>
        <location evidence="1 9">Cell membrane</location>
        <topology evidence="1 9">Single-pass membrane protein</topology>
    </subcellularLocation>
</comment>
<accession>A0A1R3XQM4</accession>
<comment type="similarity">
    <text evidence="9">Belongs to the TatA/E family.</text>
</comment>
<feature type="transmembrane region" description="Helical" evidence="9">
    <location>
        <begin position="6"/>
        <end position="29"/>
    </location>
</feature>
<evidence type="ECO:0000313" key="10">
    <source>
        <dbReference type="EMBL" id="SIT94206.1"/>
    </source>
</evidence>
<evidence type="ECO:0000256" key="5">
    <source>
        <dbReference type="ARBA" id="ARBA00022927"/>
    </source>
</evidence>
<evidence type="ECO:0000256" key="1">
    <source>
        <dbReference type="ARBA" id="ARBA00004162"/>
    </source>
</evidence>
<dbReference type="GO" id="GO:0008320">
    <property type="term" value="F:protein transmembrane transporter activity"/>
    <property type="evidence" value="ECO:0007669"/>
    <property type="project" value="UniProtKB-UniRule"/>
</dbReference>
<keyword evidence="6 9" id="KW-1133">Transmembrane helix</keyword>
<dbReference type="InterPro" id="IPR006312">
    <property type="entry name" value="TatA/E"/>
</dbReference>
<evidence type="ECO:0000256" key="9">
    <source>
        <dbReference type="HAMAP-Rule" id="MF_00236"/>
    </source>
</evidence>
<dbReference type="EMBL" id="FTPP01000004">
    <property type="protein sequence ID" value="SIT94206.1"/>
    <property type="molecule type" value="Genomic_DNA"/>
</dbReference>
<keyword evidence="7 9" id="KW-0811">Translocation</keyword>
<dbReference type="NCBIfam" id="NF011430">
    <property type="entry name" value="PRK14861.1"/>
    <property type="match status" value="1"/>
</dbReference>
<dbReference type="Gene3D" id="1.20.5.3310">
    <property type="match status" value="1"/>
</dbReference>